<protein>
    <submittedName>
        <fullName evidence="1">Uncharacterized protein</fullName>
    </submittedName>
</protein>
<dbReference type="Proteomes" id="UP000752696">
    <property type="component" value="Unassembled WGS sequence"/>
</dbReference>
<evidence type="ECO:0000313" key="2">
    <source>
        <dbReference type="Proteomes" id="UP000752696"/>
    </source>
</evidence>
<name>A0A6V7HHA2_9HYME</name>
<proteinExistence type="predicted"/>
<reference evidence="1" key="1">
    <citation type="submission" date="2020-07" db="EMBL/GenBank/DDBJ databases">
        <authorList>
            <person name="Nazaruddin N."/>
        </authorList>
    </citation>
    <scope>NUCLEOTIDE SEQUENCE</scope>
</reference>
<gene>
    <name evidence="1" type="ORF">MHI_LOCUS899004</name>
</gene>
<evidence type="ECO:0000313" key="1">
    <source>
        <dbReference type="EMBL" id="CAD1480151.1"/>
    </source>
</evidence>
<feature type="non-terminal residue" evidence="1">
    <location>
        <position position="34"/>
    </location>
</feature>
<dbReference type="EMBL" id="CAJDYZ010011845">
    <property type="protein sequence ID" value="CAD1480151.1"/>
    <property type="molecule type" value="Genomic_DNA"/>
</dbReference>
<organism evidence="1 2">
    <name type="scientific">Heterotrigona itama</name>
    <dbReference type="NCBI Taxonomy" id="395501"/>
    <lineage>
        <taxon>Eukaryota</taxon>
        <taxon>Metazoa</taxon>
        <taxon>Ecdysozoa</taxon>
        <taxon>Arthropoda</taxon>
        <taxon>Hexapoda</taxon>
        <taxon>Insecta</taxon>
        <taxon>Pterygota</taxon>
        <taxon>Neoptera</taxon>
        <taxon>Endopterygota</taxon>
        <taxon>Hymenoptera</taxon>
        <taxon>Apocrita</taxon>
        <taxon>Aculeata</taxon>
        <taxon>Apoidea</taxon>
        <taxon>Anthophila</taxon>
        <taxon>Apidae</taxon>
        <taxon>Heterotrigona</taxon>
    </lineage>
</organism>
<accession>A0A6V7HHA2</accession>
<dbReference type="AlphaFoldDB" id="A0A6V7HHA2"/>
<keyword evidence="2" id="KW-1185">Reference proteome</keyword>
<sequence length="34" mass="3941">MESMMPNWSRVQNQTSTNFRSCVTLAGFFHSRCS</sequence>
<comment type="caution">
    <text evidence="1">The sequence shown here is derived from an EMBL/GenBank/DDBJ whole genome shotgun (WGS) entry which is preliminary data.</text>
</comment>